<dbReference type="EMBL" id="CP003219">
    <property type="protein sequence ID" value="AEW94651.1"/>
    <property type="molecule type" value="Genomic_DNA"/>
</dbReference>
<dbReference type="HOGENOM" id="CLU_1834019_0_0_11"/>
<keyword evidence="2" id="KW-1185">Reference proteome</keyword>
<evidence type="ECO:0000313" key="1">
    <source>
        <dbReference type="EMBL" id="AEW94651.1"/>
    </source>
</evidence>
<accession>G8WQB9</accession>
<dbReference type="OrthoDB" id="4313848at2"/>
<dbReference type="KEGG" id="scy:SCATT_22800"/>
<name>F8JY72_STREN</name>
<dbReference type="KEGG" id="sct:SCAT_2296"/>
<evidence type="ECO:0000313" key="2">
    <source>
        <dbReference type="Proteomes" id="UP000007842"/>
    </source>
</evidence>
<dbReference type="Proteomes" id="UP000007842">
    <property type="component" value="Chromosome"/>
</dbReference>
<organism evidence="1 2">
    <name type="scientific">Streptantibioticus cattleyicolor (strain ATCC 35852 / DSM 46488 / JCM 4925 / NBRC 14057 / NRRL 8057)</name>
    <name type="common">Streptomyces cattleya</name>
    <dbReference type="NCBI Taxonomy" id="1003195"/>
    <lineage>
        <taxon>Bacteria</taxon>
        <taxon>Bacillati</taxon>
        <taxon>Actinomycetota</taxon>
        <taxon>Actinomycetes</taxon>
        <taxon>Kitasatosporales</taxon>
        <taxon>Streptomycetaceae</taxon>
        <taxon>Streptantibioticus</taxon>
    </lineage>
</organism>
<protein>
    <submittedName>
        <fullName evidence="1">Uncharacterized protein</fullName>
    </submittedName>
</protein>
<dbReference type="eggNOG" id="ENOG50304ZB">
    <property type="taxonomic scope" value="Bacteria"/>
</dbReference>
<dbReference type="AlphaFoldDB" id="F8JY72"/>
<dbReference type="RefSeq" id="WP_014143042.1">
    <property type="nucleotide sequence ID" value="NC_016111.1"/>
</dbReference>
<reference evidence="2" key="1">
    <citation type="submission" date="2011-12" db="EMBL/GenBank/DDBJ databases">
        <title>Complete genome sequence of Streptomyces cattleya strain DSM 46488.</title>
        <authorList>
            <person name="Ou H.-Y."/>
            <person name="Li P."/>
            <person name="Zhao C."/>
            <person name="O'Hagan D."/>
            <person name="Deng Z."/>
        </authorList>
    </citation>
    <scope>NUCLEOTIDE SEQUENCE [LARGE SCALE GENOMIC DNA]</scope>
    <source>
        <strain evidence="2">ATCC 35852 / DSM 46488 / JCM 4925 / NBRC 14057 / NRRL 8057</strain>
    </source>
</reference>
<proteinExistence type="predicted"/>
<accession>F8JY72</accession>
<dbReference type="STRING" id="1003195.SCATT_22800"/>
<dbReference type="PATRIC" id="fig|1003195.11.peg.3810"/>
<sequence>MTPSPTAAERAALRVAQAAALTPAASYDLVSSVVFALGSAQLLQCPESVAEARAQAPLTVYRAEYDGIPLGLYTTPEAARAHCEAYGRREQPRAVLDWIADEEDQESPHEMVAQVGDEETLTGYVVTPLPVATAFADGDE</sequence>
<gene>
    <name evidence="1" type="ordered locus">SCATT_22800</name>
</gene>